<organism evidence="1 2">
    <name type="scientific">Acinetobacter shaoyimingii</name>
    <dbReference type="NCBI Taxonomy" id="2715164"/>
    <lineage>
        <taxon>Bacteria</taxon>
        <taxon>Pseudomonadati</taxon>
        <taxon>Pseudomonadota</taxon>
        <taxon>Gammaproteobacteria</taxon>
        <taxon>Moraxellales</taxon>
        <taxon>Moraxellaceae</taxon>
        <taxon>Acinetobacter</taxon>
    </lineage>
</organism>
<dbReference type="InterPro" id="IPR029058">
    <property type="entry name" value="AB_hydrolase_fold"/>
</dbReference>
<dbReference type="EMBL" id="CP049801">
    <property type="protein sequence ID" value="QIO06757.1"/>
    <property type="molecule type" value="Genomic_DNA"/>
</dbReference>
<dbReference type="KEGG" id="asha:G8E00_12800"/>
<evidence type="ECO:0000313" key="2">
    <source>
        <dbReference type="Proteomes" id="UP000502297"/>
    </source>
</evidence>
<name>A0A6G8RXX9_9GAMM</name>
<proteinExistence type="predicted"/>
<dbReference type="Proteomes" id="UP000502297">
    <property type="component" value="Chromosome"/>
</dbReference>
<protein>
    <submittedName>
        <fullName evidence="1">Hydrolase</fullName>
    </submittedName>
</protein>
<keyword evidence="1" id="KW-0378">Hydrolase</keyword>
<dbReference type="GO" id="GO:0016787">
    <property type="term" value="F:hydrolase activity"/>
    <property type="evidence" value="ECO:0007669"/>
    <property type="project" value="UniProtKB-KW"/>
</dbReference>
<sequence>MHSILLITGWGLGTKPLEALKQSLQAQGYQVELMNIFNAFDQVELDAKIKIAQKFDVIAGWSLGGQLASVLAEQIYKKTAKAKVLITLASNPCFIAKECWPIGMQYSAFQSFKSSFQQDALTTLKRFSYLVTQGSKNAKQDWQYLQNSVNDEDKTIKIQGLELLENLNSVSILESYQGPQYHVLAEDDGLVAYKVADYLRKIPAKFIKIDSVIGSHGFPLFNIHETTNKILGYLKTTLKK</sequence>
<keyword evidence="2" id="KW-1185">Reference proteome</keyword>
<gene>
    <name evidence="1" type="ORF">G8E00_12800</name>
</gene>
<dbReference type="RefSeq" id="WP_166225140.1">
    <property type="nucleotide sequence ID" value="NZ_CP049801.1"/>
</dbReference>
<dbReference type="SUPFAM" id="SSF53474">
    <property type="entry name" value="alpha/beta-Hydrolases"/>
    <property type="match status" value="1"/>
</dbReference>
<dbReference type="Gene3D" id="3.40.50.1820">
    <property type="entry name" value="alpha/beta hydrolase"/>
    <property type="match status" value="1"/>
</dbReference>
<dbReference type="AlphaFoldDB" id="A0A6G8RXX9"/>
<reference evidence="1 2" key="1">
    <citation type="submission" date="2020-03" db="EMBL/GenBank/DDBJ databases">
        <authorList>
            <person name="Zhu W."/>
        </authorList>
    </citation>
    <scope>NUCLEOTIDE SEQUENCE [LARGE SCALE GENOMIC DNA]</scope>
    <source>
        <strain evidence="1 2">323-1</strain>
    </source>
</reference>
<evidence type="ECO:0000313" key="1">
    <source>
        <dbReference type="EMBL" id="QIO06757.1"/>
    </source>
</evidence>
<accession>A0A6G8RXX9</accession>